<proteinExistence type="inferred from homology"/>
<sequence>MKPDYIIIGAGSAGCVLANRLSENPKIQVVLMEAGGDDRKLEIQIPAAYSALNYTKVNWNFYTETQPYVNHRQMYQPRGKALGGSSAINCMAYIRGNREDYNDWERWGNKGWNYQAMLPYFKKSEDNQQFQNEFHGRGGLLNVAHNQYITPLAEAFVQANIQNGIPENLDFNGSTQEGAGKFQFTIKDGKRVSTAAAFIKPVLNRPNLKVITRAYITKLLYKNDAVVGVEYLQEKSKNPERLEVAKEVILSAGAFQSPQILMLSGIGDADYLQLFGIDCRLDLKGVGQNLSDHLFVNMNVLGSLKNTSYNTVLNFKNVLKYFIQKKGPLTSSPLEACSFVRTKEGLDRPDIQFHFSPAWGYDIHDFDGRPKSEGFTILPTLLKPKSRGFIGLHSNNPLDAPLIDPQYFSNPEDMQTLLRGVKKAKEVLLSEAFDHLRIGKQLNFPAKSDTDEELIEHIKNACETVYHPCGTCKMGIDEMAVVSPEGLKVRGIAGLRVVDASVIPEVIAGNTNAPVIAVAEKAADLILNG</sequence>
<dbReference type="InterPro" id="IPR012132">
    <property type="entry name" value="GMC_OxRdtase"/>
</dbReference>
<organism evidence="8 9">
    <name type="scientific">Arcicella rigui</name>
    <dbReference type="NCBI Taxonomy" id="797020"/>
    <lineage>
        <taxon>Bacteria</taxon>
        <taxon>Pseudomonadati</taxon>
        <taxon>Bacteroidota</taxon>
        <taxon>Cytophagia</taxon>
        <taxon>Cytophagales</taxon>
        <taxon>Flectobacillaceae</taxon>
        <taxon>Arcicella</taxon>
    </lineage>
</organism>
<evidence type="ECO:0000259" key="6">
    <source>
        <dbReference type="PROSITE" id="PS00623"/>
    </source>
</evidence>
<dbReference type="RefSeq" id="WP_323297822.1">
    <property type="nucleotide sequence ID" value="NZ_JAYFUM010000019.1"/>
</dbReference>
<feature type="domain" description="Glucose-methanol-choline oxidoreductase N-terminal" evidence="7">
    <location>
        <begin position="253"/>
        <end position="267"/>
    </location>
</feature>
<dbReference type="InterPro" id="IPR036188">
    <property type="entry name" value="FAD/NAD-bd_sf"/>
</dbReference>
<evidence type="ECO:0000256" key="1">
    <source>
        <dbReference type="ARBA" id="ARBA00001974"/>
    </source>
</evidence>
<evidence type="ECO:0000256" key="4">
    <source>
        <dbReference type="ARBA" id="ARBA00022827"/>
    </source>
</evidence>
<comment type="caution">
    <text evidence="8">The sequence shown here is derived from an EMBL/GenBank/DDBJ whole genome shotgun (WGS) entry which is preliminary data.</text>
</comment>
<accession>A0ABU5QCU5</accession>
<dbReference type="PROSITE" id="PS00623">
    <property type="entry name" value="GMC_OXRED_1"/>
    <property type="match status" value="1"/>
</dbReference>
<dbReference type="Gene3D" id="3.30.560.10">
    <property type="entry name" value="Glucose Oxidase, domain 3"/>
    <property type="match status" value="1"/>
</dbReference>
<evidence type="ECO:0000259" key="7">
    <source>
        <dbReference type="PROSITE" id="PS00624"/>
    </source>
</evidence>
<name>A0ABU5QCU5_9BACT</name>
<evidence type="ECO:0000256" key="5">
    <source>
        <dbReference type="RuleBase" id="RU003968"/>
    </source>
</evidence>
<reference evidence="8 9" key="1">
    <citation type="submission" date="2023-12" db="EMBL/GenBank/DDBJ databases">
        <title>Novel species of the genus Arcicella isolated from rivers.</title>
        <authorList>
            <person name="Lu H."/>
        </authorList>
    </citation>
    <scope>NUCLEOTIDE SEQUENCE [LARGE SCALE GENOMIC DNA]</scope>
    <source>
        <strain evidence="8 9">KCTC 23307</strain>
    </source>
</reference>
<dbReference type="PANTHER" id="PTHR11552">
    <property type="entry name" value="GLUCOSE-METHANOL-CHOLINE GMC OXIDOREDUCTASE"/>
    <property type="match status" value="1"/>
</dbReference>
<dbReference type="PANTHER" id="PTHR11552:SF147">
    <property type="entry name" value="CHOLINE DEHYDROGENASE, MITOCHONDRIAL"/>
    <property type="match status" value="1"/>
</dbReference>
<dbReference type="EMBL" id="JAYFUM010000019">
    <property type="protein sequence ID" value="MEA5140669.1"/>
    <property type="molecule type" value="Genomic_DNA"/>
</dbReference>
<gene>
    <name evidence="8" type="ORF">VB248_16085</name>
</gene>
<protein>
    <submittedName>
        <fullName evidence="8">GMC family oxidoreductase N-terminal domain-containing protein</fullName>
    </submittedName>
</protein>
<keyword evidence="4 5" id="KW-0274">FAD</keyword>
<comment type="similarity">
    <text evidence="2 5">Belongs to the GMC oxidoreductase family.</text>
</comment>
<dbReference type="SUPFAM" id="SSF54373">
    <property type="entry name" value="FAD-linked reductases, C-terminal domain"/>
    <property type="match status" value="1"/>
</dbReference>
<feature type="domain" description="Glucose-methanol-choline oxidoreductase N-terminal" evidence="6">
    <location>
        <begin position="79"/>
        <end position="102"/>
    </location>
</feature>
<dbReference type="InterPro" id="IPR007867">
    <property type="entry name" value="GMC_OxRtase_C"/>
</dbReference>
<dbReference type="Pfam" id="PF05199">
    <property type="entry name" value="GMC_oxred_C"/>
    <property type="match status" value="1"/>
</dbReference>
<dbReference type="Gene3D" id="3.50.50.60">
    <property type="entry name" value="FAD/NAD(P)-binding domain"/>
    <property type="match status" value="1"/>
</dbReference>
<keyword evidence="9" id="KW-1185">Reference proteome</keyword>
<evidence type="ECO:0000256" key="2">
    <source>
        <dbReference type="ARBA" id="ARBA00010790"/>
    </source>
</evidence>
<dbReference type="PROSITE" id="PS00624">
    <property type="entry name" value="GMC_OXRED_2"/>
    <property type="match status" value="1"/>
</dbReference>
<comment type="cofactor">
    <cofactor evidence="1">
        <name>FAD</name>
        <dbReference type="ChEBI" id="CHEBI:57692"/>
    </cofactor>
</comment>
<evidence type="ECO:0000313" key="8">
    <source>
        <dbReference type="EMBL" id="MEA5140669.1"/>
    </source>
</evidence>
<evidence type="ECO:0000256" key="3">
    <source>
        <dbReference type="ARBA" id="ARBA00022630"/>
    </source>
</evidence>
<dbReference type="Pfam" id="PF00732">
    <property type="entry name" value="GMC_oxred_N"/>
    <property type="match status" value="1"/>
</dbReference>
<dbReference type="PIRSF" id="PIRSF000137">
    <property type="entry name" value="Alcohol_oxidase"/>
    <property type="match status" value="1"/>
</dbReference>
<dbReference type="PROSITE" id="PS51257">
    <property type="entry name" value="PROKAR_LIPOPROTEIN"/>
    <property type="match status" value="1"/>
</dbReference>
<dbReference type="SUPFAM" id="SSF51905">
    <property type="entry name" value="FAD/NAD(P)-binding domain"/>
    <property type="match status" value="1"/>
</dbReference>
<evidence type="ECO:0000313" key="9">
    <source>
        <dbReference type="Proteomes" id="UP001302949"/>
    </source>
</evidence>
<dbReference type="InterPro" id="IPR000172">
    <property type="entry name" value="GMC_OxRdtase_N"/>
</dbReference>
<dbReference type="Proteomes" id="UP001302949">
    <property type="component" value="Unassembled WGS sequence"/>
</dbReference>
<keyword evidence="3 5" id="KW-0285">Flavoprotein</keyword>